<dbReference type="AlphaFoldDB" id="A0A165CH42"/>
<name>A0A165CH42_9APHY</name>
<feature type="compositionally biased region" description="Polar residues" evidence="2">
    <location>
        <begin position="510"/>
        <end position="519"/>
    </location>
</feature>
<feature type="compositionally biased region" description="Polar residues" evidence="2">
    <location>
        <begin position="789"/>
        <end position="800"/>
    </location>
</feature>
<dbReference type="Pfam" id="PF13805">
    <property type="entry name" value="Pil1"/>
    <property type="match status" value="1"/>
</dbReference>
<feature type="region of interest" description="Disordered" evidence="2">
    <location>
        <begin position="377"/>
        <end position="963"/>
    </location>
</feature>
<evidence type="ECO:0008006" key="5">
    <source>
        <dbReference type="Google" id="ProtNLM"/>
    </source>
</evidence>
<feature type="compositionally biased region" description="Polar residues" evidence="2">
    <location>
        <begin position="868"/>
        <end position="890"/>
    </location>
</feature>
<feature type="compositionally biased region" description="Polar residues" evidence="2">
    <location>
        <begin position="307"/>
        <end position="328"/>
    </location>
</feature>
<dbReference type="GO" id="GO:0036286">
    <property type="term" value="C:eisosome filament"/>
    <property type="evidence" value="ECO:0007669"/>
    <property type="project" value="TreeGrafter"/>
</dbReference>
<keyword evidence="1" id="KW-0175">Coiled coil</keyword>
<dbReference type="GO" id="GO:0008289">
    <property type="term" value="F:lipid binding"/>
    <property type="evidence" value="ECO:0007669"/>
    <property type="project" value="TreeGrafter"/>
</dbReference>
<proteinExistence type="predicted"/>
<feature type="compositionally biased region" description="Pro residues" evidence="2">
    <location>
        <begin position="841"/>
        <end position="850"/>
    </location>
</feature>
<accession>A0A165CH42</accession>
<protein>
    <recommendedName>
        <fullName evidence="5">Eisosome component PIL1-domain-containing protein</fullName>
    </recommendedName>
</protein>
<evidence type="ECO:0000313" key="3">
    <source>
        <dbReference type="EMBL" id="KZT02798.1"/>
    </source>
</evidence>
<dbReference type="InterPro" id="IPR027267">
    <property type="entry name" value="AH/BAR_dom_sf"/>
</dbReference>
<dbReference type="OrthoDB" id="5599269at2759"/>
<gene>
    <name evidence="3" type="ORF">LAESUDRAFT_705438</name>
</gene>
<feature type="region of interest" description="Disordered" evidence="2">
    <location>
        <begin position="281"/>
        <end position="338"/>
    </location>
</feature>
<evidence type="ECO:0000313" key="4">
    <source>
        <dbReference type="Proteomes" id="UP000076871"/>
    </source>
</evidence>
<evidence type="ECO:0000256" key="1">
    <source>
        <dbReference type="SAM" id="Coils"/>
    </source>
</evidence>
<feature type="coiled-coil region" evidence="1">
    <location>
        <begin position="94"/>
        <end position="128"/>
    </location>
</feature>
<feature type="compositionally biased region" description="Low complexity" evidence="2">
    <location>
        <begin position="377"/>
        <end position="388"/>
    </location>
</feature>
<organism evidence="3 4">
    <name type="scientific">Laetiporus sulphureus 93-53</name>
    <dbReference type="NCBI Taxonomy" id="1314785"/>
    <lineage>
        <taxon>Eukaryota</taxon>
        <taxon>Fungi</taxon>
        <taxon>Dikarya</taxon>
        <taxon>Basidiomycota</taxon>
        <taxon>Agaricomycotina</taxon>
        <taxon>Agaricomycetes</taxon>
        <taxon>Polyporales</taxon>
        <taxon>Laetiporus</taxon>
    </lineage>
</organism>
<feature type="compositionally biased region" description="Basic and acidic residues" evidence="2">
    <location>
        <begin position="905"/>
        <end position="916"/>
    </location>
</feature>
<dbReference type="GO" id="GO:0005886">
    <property type="term" value="C:plasma membrane"/>
    <property type="evidence" value="ECO:0007669"/>
    <property type="project" value="TreeGrafter"/>
</dbReference>
<dbReference type="InParanoid" id="A0A165CH42"/>
<sequence length="963" mass="102871">MFRTAAKKIAHNTMIPVLGANKDLRSLQDLITAEKAVLNSLERLSADLAKASEALKAWGLGEGDDLGDTLTMSCVLYQHFAEALKNYAGHEVSVREHMKAVRSREERLDELRRHRKSVVSEADSAERKLSKMNPDSKNLQAQTDHLNKLRDEIRIIDMDIMAEEASLSDFKRSTAKIWMGLKFGGLVECSQKGVIIGETGKMIIAEIPLETTDPGLPRATYHGYARTEALLDHARRTLNEVIFFPEPDQEALQQPIIARAFSSPELPAIPNRQSSISQFALAGPTSRRDSASMSSTYVMSQPDEHQLQSSPRNSQHVRSSQFDPSYSSFPMPPQAPFTQLGTQLEQTPSYEDLHLVGSPPPVNEAEFGILSAGMRSPRASSVPSPRFSTVPARAVGPRPLRGPSATGAARGSAYGTLPLRMDGRPPSLDVNPQDSFSSSIAEALGEDFEIGQERADPSSLDPPSKNGQEKKRPSMDSHKSYSPPPPQYSAAVAGTSYDPHRGSTEGRQPEAQSSYTSSPLEPPASAIGRENRRVTFESSPPAEIRPPAAQEPESAEQDRNSEGAHSVTTSNSMTTDEGSSQNPFENENNEVLPQEQIPETQESAAAAAVPPLPARSPTPPIDDRSLNAVAAREVSRELDSLMFNPAPAPAPTASPPATNRTPSPLVPPLAPFARPGPILRPTMNTAVSYPRPSSPHIAPQYVRERDKSLASPSVGSVSDEHTTAPSPAPSAPLSADDAASLVALPQAPALSVTQVTPSRATSASPFRTPSEHLAGSNASFYSLPPALTGSGTSFASQSGKISAAAFRRQQLRSPSMPPADIGGGATLADTSPLVVRKRPLPQSPTPPPSVRPGAMPRLPSVPLMGTMRSATLDSAGSQAQGRFRSASSAYPGQRDGADSFAGGERASRSPGGHEEAAESDDDYDYIEAYVGNGNGRGHGEDEHGRMGYERGRFATNLEGGGLR</sequence>
<dbReference type="RefSeq" id="XP_040760538.1">
    <property type="nucleotide sequence ID" value="XM_040906588.1"/>
</dbReference>
<dbReference type="Proteomes" id="UP000076871">
    <property type="component" value="Unassembled WGS sequence"/>
</dbReference>
<feature type="compositionally biased region" description="Polar residues" evidence="2">
    <location>
        <begin position="566"/>
        <end position="603"/>
    </location>
</feature>
<dbReference type="GO" id="GO:0006897">
    <property type="term" value="P:endocytosis"/>
    <property type="evidence" value="ECO:0007669"/>
    <property type="project" value="TreeGrafter"/>
</dbReference>
<dbReference type="STRING" id="1314785.A0A165CH42"/>
<feature type="compositionally biased region" description="Polar residues" evidence="2">
    <location>
        <begin position="430"/>
        <end position="440"/>
    </location>
</feature>
<feature type="compositionally biased region" description="Polar residues" evidence="2">
    <location>
        <begin position="751"/>
        <end position="767"/>
    </location>
</feature>
<dbReference type="GeneID" id="63823617"/>
<dbReference type="InterPro" id="IPR028245">
    <property type="entry name" value="PIL1/LSP1"/>
</dbReference>
<evidence type="ECO:0000256" key="2">
    <source>
        <dbReference type="SAM" id="MobiDB-lite"/>
    </source>
</evidence>
<feature type="compositionally biased region" description="Basic and acidic residues" evidence="2">
    <location>
        <begin position="937"/>
        <end position="952"/>
    </location>
</feature>
<feature type="compositionally biased region" description="Basic and acidic residues" evidence="2">
    <location>
        <begin position="498"/>
        <end position="508"/>
    </location>
</feature>
<dbReference type="GO" id="GO:0070941">
    <property type="term" value="P:eisosome assembly"/>
    <property type="evidence" value="ECO:0007669"/>
    <property type="project" value="TreeGrafter"/>
</dbReference>
<dbReference type="PANTHER" id="PTHR31962">
    <property type="entry name" value="SPHINGOLIPID LONG CHAIN BASE-RESPONSIVE PROTEIN PIL1"/>
    <property type="match status" value="1"/>
</dbReference>
<feature type="compositionally biased region" description="Pro residues" evidence="2">
    <location>
        <begin position="610"/>
        <end position="620"/>
    </location>
</feature>
<keyword evidence="4" id="KW-1185">Reference proteome</keyword>
<dbReference type="Gene3D" id="1.20.1270.60">
    <property type="entry name" value="Arfaptin homology (AH) domain/BAR domain"/>
    <property type="match status" value="1"/>
</dbReference>
<feature type="compositionally biased region" description="Low complexity" evidence="2">
    <location>
        <begin position="731"/>
        <end position="745"/>
    </location>
</feature>
<feature type="compositionally biased region" description="Basic and acidic residues" evidence="2">
    <location>
        <begin position="467"/>
        <end position="479"/>
    </location>
</feature>
<dbReference type="PANTHER" id="PTHR31962:SF6">
    <property type="entry name" value="EISOSOME COMPONENT PIL1-DOMAIN-CONTAINING PROTEIN"/>
    <property type="match status" value="1"/>
</dbReference>
<dbReference type="EMBL" id="KV427649">
    <property type="protein sequence ID" value="KZT02798.1"/>
    <property type="molecule type" value="Genomic_DNA"/>
</dbReference>
<reference evidence="3 4" key="1">
    <citation type="journal article" date="2016" name="Mol. Biol. Evol.">
        <title>Comparative Genomics of Early-Diverging Mushroom-Forming Fungi Provides Insights into the Origins of Lignocellulose Decay Capabilities.</title>
        <authorList>
            <person name="Nagy L.G."/>
            <person name="Riley R."/>
            <person name="Tritt A."/>
            <person name="Adam C."/>
            <person name="Daum C."/>
            <person name="Floudas D."/>
            <person name="Sun H."/>
            <person name="Yadav J.S."/>
            <person name="Pangilinan J."/>
            <person name="Larsson K.H."/>
            <person name="Matsuura K."/>
            <person name="Barry K."/>
            <person name="Labutti K."/>
            <person name="Kuo R."/>
            <person name="Ohm R.A."/>
            <person name="Bhattacharya S.S."/>
            <person name="Shirouzu T."/>
            <person name="Yoshinaga Y."/>
            <person name="Martin F.M."/>
            <person name="Grigoriev I.V."/>
            <person name="Hibbett D.S."/>
        </authorList>
    </citation>
    <scope>NUCLEOTIDE SEQUENCE [LARGE SCALE GENOMIC DNA]</scope>
    <source>
        <strain evidence="3 4">93-53</strain>
    </source>
</reference>